<dbReference type="Proteomes" id="UP000092389">
    <property type="component" value="Unassembled WGS sequence"/>
</dbReference>
<dbReference type="InterPro" id="IPR016130">
    <property type="entry name" value="Tyr_Pase_AS"/>
</dbReference>
<accession>A0A1A2T9S5</accession>
<protein>
    <recommendedName>
        <fullName evidence="2">Tyrosine specific protein phosphatases domain-containing protein</fullName>
    </recommendedName>
</protein>
<dbReference type="PROSITE" id="PS50056">
    <property type="entry name" value="TYR_PHOSPHATASE_2"/>
    <property type="match status" value="1"/>
</dbReference>
<name>A0A1A2T9S5_MYCNT</name>
<proteinExistence type="predicted"/>
<evidence type="ECO:0000313" key="3">
    <source>
        <dbReference type="EMBL" id="OBH73155.1"/>
    </source>
</evidence>
<dbReference type="EMBL" id="LZJU01000116">
    <property type="protein sequence ID" value="OBH73155.1"/>
    <property type="molecule type" value="Genomic_DNA"/>
</dbReference>
<dbReference type="InterPro" id="IPR050561">
    <property type="entry name" value="PTP"/>
</dbReference>
<dbReference type="GO" id="GO:0016791">
    <property type="term" value="F:phosphatase activity"/>
    <property type="evidence" value="ECO:0007669"/>
    <property type="project" value="UniProtKB-ARBA"/>
</dbReference>
<dbReference type="InterPro" id="IPR029021">
    <property type="entry name" value="Prot-tyrosine_phosphatase-like"/>
</dbReference>
<dbReference type="InterPro" id="IPR000387">
    <property type="entry name" value="Tyr_Pase_dom"/>
</dbReference>
<gene>
    <name evidence="3" type="ORF">A5683_25305</name>
</gene>
<dbReference type="AlphaFoldDB" id="A0A1A2T9S5"/>
<dbReference type="Pfam" id="PF22784">
    <property type="entry name" value="PTP-SAK"/>
    <property type="match status" value="1"/>
</dbReference>
<evidence type="ECO:0000259" key="2">
    <source>
        <dbReference type="PROSITE" id="PS50056"/>
    </source>
</evidence>
<evidence type="ECO:0000256" key="1">
    <source>
        <dbReference type="ARBA" id="ARBA00022801"/>
    </source>
</evidence>
<dbReference type="InterPro" id="IPR057023">
    <property type="entry name" value="PTP-SAK"/>
</dbReference>
<comment type="caution">
    <text evidence="3">The sequence shown here is derived from an EMBL/GenBank/DDBJ whole genome shotgun (WGS) entry which is preliminary data.</text>
</comment>
<dbReference type="Gene3D" id="3.90.190.10">
    <property type="entry name" value="Protein tyrosine phosphatase superfamily"/>
    <property type="match status" value="1"/>
</dbReference>
<organism evidence="3 4">
    <name type="scientific">Mycobacterium mantenii</name>
    <dbReference type="NCBI Taxonomy" id="560555"/>
    <lineage>
        <taxon>Bacteria</taxon>
        <taxon>Bacillati</taxon>
        <taxon>Actinomycetota</taxon>
        <taxon>Actinomycetes</taxon>
        <taxon>Mycobacteriales</taxon>
        <taxon>Mycobacteriaceae</taxon>
        <taxon>Mycobacterium</taxon>
        <taxon>Mycobacterium avium complex (MAC)</taxon>
    </lineage>
</organism>
<reference evidence="3 4" key="1">
    <citation type="submission" date="2016-06" db="EMBL/GenBank/DDBJ databases">
        <authorList>
            <person name="Kjaerup R.B."/>
            <person name="Dalgaard T.S."/>
            <person name="Juul-Madsen H.R."/>
        </authorList>
    </citation>
    <scope>NUCLEOTIDE SEQUENCE [LARGE SCALE GENOMIC DNA]</scope>
    <source>
        <strain evidence="3 4">E152</strain>
    </source>
</reference>
<feature type="domain" description="Tyrosine specific protein phosphatases" evidence="2">
    <location>
        <begin position="108"/>
        <end position="173"/>
    </location>
</feature>
<dbReference type="PROSITE" id="PS00383">
    <property type="entry name" value="TYR_PHOSPHATASE_1"/>
    <property type="match status" value="1"/>
</dbReference>
<dbReference type="CDD" id="cd14494">
    <property type="entry name" value="PTP_DSP_cys"/>
    <property type="match status" value="1"/>
</dbReference>
<dbReference type="SUPFAM" id="SSF52799">
    <property type="entry name" value="(Phosphotyrosine protein) phosphatases II"/>
    <property type="match status" value="1"/>
</dbReference>
<dbReference type="PANTHER" id="PTHR23339">
    <property type="entry name" value="TYROSINE SPECIFIC PROTEIN PHOSPHATASE AND DUAL SPECIFICITY PROTEIN PHOSPHATASE"/>
    <property type="match status" value="1"/>
</dbReference>
<sequence length="191" mass="21358">MARPYTPSWPHDQILHAWWVQPGRLLAGEYPGSIDPVESARKRTVLLDAGVDSFVDLTEVGERASGGQRLTPYHHLLCAEADSRGLTLPRHSRRPIPDTYIIDDAGYDRILGHIRGELDAGRVVYVHCWGGKGRTGTVIGAWLIDNEGLDYESTLARMQELRCGTRKADHRVPDTEVQDDVLRRRAARKGA</sequence>
<evidence type="ECO:0000313" key="4">
    <source>
        <dbReference type="Proteomes" id="UP000092389"/>
    </source>
</evidence>
<keyword evidence="1" id="KW-0378">Hydrolase</keyword>